<organism evidence="8 9">
    <name type="scientific">Lineolata rhizophorae</name>
    <dbReference type="NCBI Taxonomy" id="578093"/>
    <lineage>
        <taxon>Eukaryota</taxon>
        <taxon>Fungi</taxon>
        <taxon>Dikarya</taxon>
        <taxon>Ascomycota</taxon>
        <taxon>Pezizomycotina</taxon>
        <taxon>Dothideomycetes</taxon>
        <taxon>Dothideomycetes incertae sedis</taxon>
        <taxon>Lineolatales</taxon>
        <taxon>Lineolataceae</taxon>
        <taxon>Lineolata</taxon>
    </lineage>
</organism>
<dbReference type="InterPro" id="IPR020843">
    <property type="entry name" value="ER"/>
</dbReference>
<dbReference type="Pfam" id="PF08240">
    <property type="entry name" value="ADH_N"/>
    <property type="match status" value="1"/>
</dbReference>
<dbReference type="EMBL" id="MU001693">
    <property type="protein sequence ID" value="KAF2454016.1"/>
    <property type="molecule type" value="Genomic_DNA"/>
</dbReference>
<dbReference type="InterPro" id="IPR013154">
    <property type="entry name" value="ADH-like_N"/>
</dbReference>
<keyword evidence="9" id="KW-1185">Reference proteome</keyword>
<comment type="similarity">
    <text evidence="2">Belongs to the zinc-containing alcohol dehydrogenase family.</text>
</comment>
<dbReference type="Pfam" id="PF00107">
    <property type="entry name" value="ADH_zinc_N"/>
    <property type="match status" value="1"/>
</dbReference>
<accession>A0A6A6NQM2</accession>
<dbReference type="FunFam" id="3.40.50.720:FF:000039">
    <property type="entry name" value="Alcohol dehydrogenase AdhP"/>
    <property type="match status" value="1"/>
</dbReference>
<dbReference type="InterPro" id="IPR011032">
    <property type="entry name" value="GroES-like_sf"/>
</dbReference>
<dbReference type="InterPro" id="IPR036291">
    <property type="entry name" value="NAD(P)-bd_dom_sf"/>
</dbReference>
<feature type="domain" description="Enoyl reductase (ER)" evidence="7">
    <location>
        <begin position="15"/>
        <end position="343"/>
    </location>
</feature>
<evidence type="ECO:0000256" key="6">
    <source>
        <dbReference type="ARBA" id="ARBA00023027"/>
    </source>
</evidence>
<reference evidence="8" key="1">
    <citation type="journal article" date="2020" name="Stud. Mycol.">
        <title>101 Dothideomycetes genomes: a test case for predicting lifestyles and emergence of pathogens.</title>
        <authorList>
            <person name="Haridas S."/>
            <person name="Albert R."/>
            <person name="Binder M."/>
            <person name="Bloem J."/>
            <person name="Labutti K."/>
            <person name="Salamov A."/>
            <person name="Andreopoulos B."/>
            <person name="Baker S."/>
            <person name="Barry K."/>
            <person name="Bills G."/>
            <person name="Bluhm B."/>
            <person name="Cannon C."/>
            <person name="Castanera R."/>
            <person name="Culley D."/>
            <person name="Daum C."/>
            <person name="Ezra D."/>
            <person name="Gonzalez J."/>
            <person name="Henrissat B."/>
            <person name="Kuo A."/>
            <person name="Liang C."/>
            <person name="Lipzen A."/>
            <person name="Lutzoni F."/>
            <person name="Magnuson J."/>
            <person name="Mondo S."/>
            <person name="Nolan M."/>
            <person name="Ohm R."/>
            <person name="Pangilinan J."/>
            <person name="Park H.-J."/>
            <person name="Ramirez L."/>
            <person name="Alfaro M."/>
            <person name="Sun H."/>
            <person name="Tritt A."/>
            <person name="Yoshinaga Y."/>
            <person name="Zwiers L.-H."/>
            <person name="Turgeon B."/>
            <person name="Goodwin S."/>
            <person name="Spatafora J."/>
            <person name="Crous P."/>
            <person name="Grigoriev I."/>
        </authorList>
    </citation>
    <scope>NUCLEOTIDE SEQUENCE</scope>
    <source>
        <strain evidence="8">ATCC 16933</strain>
    </source>
</reference>
<evidence type="ECO:0000259" key="7">
    <source>
        <dbReference type="SMART" id="SM00829"/>
    </source>
</evidence>
<dbReference type="SUPFAM" id="SSF51735">
    <property type="entry name" value="NAD(P)-binding Rossmann-fold domains"/>
    <property type="match status" value="1"/>
</dbReference>
<evidence type="ECO:0000256" key="4">
    <source>
        <dbReference type="ARBA" id="ARBA00022833"/>
    </source>
</evidence>
<evidence type="ECO:0000256" key="5">
    <source>
        <dbReference type="ARBA" id="ARBA00023002"/>
    </source>
</evidence>
<dbReference type="GO" id="GO:0046872">
    <property type="term" value="F:metal ion binding"/>
    <property type="evidence" value="ECO:0007669"/>
    <property type="project" value="UniProtKB-KW"/>
</dbReference>
<keyword evidence="3" id="KW-0479">Metal-binding</keyword>
<proteinExistence type="inferred from homology"/>
<evidence type="ECO:0000256" key="1">
    <source>
        <dbReference type="ARBA" id="ARBA00001947"/>
    </source>
</evidence>
<dbReference type="Gene3D" id="3.90.180.10">
    <property type="entry name" value="Medium-chain alcohol dehydrogenases, catalytic domain"/>
    <property type="match status" value="1"/>
</dbReference>
<name>A0A6A6NQM2_9PEZI</name>
<comment type="cofactor">
    <cofactor evidence="1">
        <name>Zn(2+)</name>
        <dbReference type="ChEBI" id="CHEBI:29105"/>
    </cofactor>
</comment>
<dbReference type="GO" id="GO:0004022">
    <property type="term" value="F:alcohol dehydrogenase (NAD+) activity"/>
    <property type="evidence" value="ECO:0007669"/>
    <property type="project" value="TreeGrafter"/>
</dbReference>
<protein>
    <submittedName>
        <fullName evidence="8">Chaperonin 10-like protein</fullName>
    </submittedName>
</protein>
<keyword evidence="4" id="KW-0862">Zinc</keyword>
<dbReference type="PANTHER" id="PTHR42940:SF8">
    <property type="entry name" value="VACUOLAR PROTEIN SORTING-ASSOCIATED PROTEIN 11"/>
    <property type="match status" value="1"/>
</dbReference>
<dbReference type="Gene3D" id="3.40.50.720">
    <property type="entry name" value="NAD(P)-binding Rossmann-like Domain"/>
    <property type="match status" value="1"/>
</dbReference>
<evidence type="ECO:0000256" key="2">
    <source>
        <dbReference type="ARBA" id="ARBA00008072"/>
    </source>
</evidence>
<dbReference type="Proteomes" id="UP000799766">
    <property type="component" value="Unassembled WGS sequence"/>
</dbReference>
<dbReference type="SUPFAM" id="SSF50129">
    <property type="entry name" value="GroES-like"/>
    <property type="match status" value="1"/>
</dbReference>
<gene>
    <name evidence="8" type="ORF">BDY21DRAFT_353827</name>
</gene>
<keyword evidence="6" id="KW-0520">NAD</keyword>
<dbReference type="OrthoDB" id="1879366at2759"/>
<evidence type="ECO:0000313" key="8">
    <source>
        <dbReference type="EMBL" id="KAF2454016.1"/>
    </source>
</evidence>
<evidence type="ECO:0000256" key="3">
    <source>
        <dbReference type="ARBA" id="ARBA00022723"/>
    </source>
</evidence>
<dbReference type="SMART" id="SM00829">
    <property type="entry name" value="PKS_ER"/>
    <property type="match status" value="1"/>
</dbReference>
<sequence length="345" mass="37245">MVPETMKAARFYGYGKPITIEDVPIPKPQKGDLLVKIRNAGLCHSDLMVIDNPESPYAIFLPLTPGHEATGTVQDVSEGVTDFKPGDDIGMNFQYYHPCGECKPCTRKIMARGCPTNRMHGFTRDGFFAEYVVVDSKSCIKLPEGMDVAKAAPFFCAGLTSFHAVDGCGLKPGDWIAIVGVGGLGHLGVQYAAKMGLKVAAVDVDESRLKVARDLGATLTWNGKDLADPADFKKETDGGVAAACVFTDSQLAYSTAVQILDLGGILMCAGLPDAPIPVVPLQLALRQVRVRGAWLGSPDEMDKAISFSHKHGVVPHTESFTLNQLPEMIEKMKKGQFEGRMVVRF</sequence>
<dbReference type="AlphaFoldDB" id="A0A6A6NQM2"/>
<dbReference type="InterPro" id="IPR013149">
    <property type="entry name" value="ADH-like_C"/>
</dbReference>
<keyword evidence="5" id="KW-0560">Oxidoreductase</keyword>
<dbReference type="PANTHER" id="PTHR42940">
    <property type="entry name" value="ALCOHOL DEHYDROGENASE 1-RELATED"/>
    <property type="match status" value="1"/>
</dbReference>
<dbReference type="GO" id="GO:0005737">
    <property type="term" value="C:cytoplasm"/>
    <property type="evidence" value="ECO:0007669"/>
    <property type="project" value="TreeGrafter"/>
</dbReference>
<evidence type="ECO:0000313" key="9">
    <source>
        <dbReference type="Proteomes" id="UP000799766"/>
    </source>
</evidence>